<comment type="caution">
    <text evidence="2">The sequence shown here is derived from an EMBL/GenBank/DDBJ whole genome shotgun (WGS) entry which is preliminary data.</text>
</comment>
<reference evidence="3" key="1">
    <citation type="submission" date="2018-10" db="EMBL/GenBank/DDBJ databases">
        <title>FDA dAtabase for Regulatory Grade micrObial Sequences (FDA-ARGOS): Supporting development and validation of Infectious Disease Dx tests.</title>
        <authorList>
            <person name="Minogue T."/>
            <person name="Wolcott M."/>
            <person name="Wasieloski L."/>
            <person name="Aguilar W."/>
            <person name="Moore D."/>
            <person name="Jaissle J."/>
            <person name="Tallon L."/>
            <person name="Sadzewicz L."/>
            <person name="Zhao X."/>
            <person name="Vavikolanu K."/>
            <person name="Mehta A."/>
            <person name="Aluvathingal J."/>
            <person name="Nadendla S."/>
            <person name="Yan Y."/>
            <person name="Sichtig H."/>
        </authorList>
    </citation>
    <scope>NUCLEOTIDE SEQUENCE [LARGE SCALE GENOMIC DNA]</scope>
    <source>
        <strain evidence="3">FDAARGOS_588</strain>
    </source>
</reference>
<evidence type="ECO:0000313" key="2">
    <source>
        <dbReference type="EMBL" id="RPA29234.1"/>
    </source>
</evidence>
<name>A0AAX1XCZ8_BURML</name>
<evidence type="ECO:0000256" key="1">
    <source>
        <dbReference type="SAM" id="MobiDB-lite"/>
    </source>
</evidence>
<dbReference type="EMBL" id="RKJW01000001">
    <property type="protein sequence ID" value="RPA29234.1"/>
    <property type="molecule type" value="Genomic_DNA"/>
</dbReference>
<feature type="compositionally biased region" description="Basic residues" evidence="1">
    <location>
        <begin position="52"/>
        <end position="61"/>
    </location>
</feature>
<dbReference type="AlphaFoldDB" id="A0AAX1XCZ8"/>
<sequence>MARVTSSPAARIAVAARRRPSPRFPTFATFATFAAARGASRDEARRAAHAPNRTRYRFPDS</sequence>
<feature type="region of interest" description="Disordered" evidence="1">
    <location>
        <begin position="38"/>
        <end position="61"/>
    </location>
</feature>
<evidence type="ECO:0000313" key="3">
    <source>
        <dbReference type="Proteomes" id="UP000269379"/>
    </source>
</evidence>
<proteinExistence type="predicted"/>
<gene>
    <name evidence="2" type="ORF">EGT70_06515</name>
</gene>
<protein>
    <submittedName>
        <fullName evidence="2">Enoyl-CoA hydratase</fullName>
    </submittedName>
</protein>
<dbReference type="Proteomes" id="UP000269379">
    <property type="component" value="Unassembled WGS sequence"/>
</dbReference>
<dbReference type="KEGG" id="bmai:DM57_11605"/>
<accession>A0AAX1XCZ8</accession>
<organism evidence="2 3">
    <name type="scientific">Burkholderia mallei</name>
    <name type="common">Pseudomonas mallei</name>
    <dbReference type="NCBI Taxonomy" id="13373"/>
    <lineage>
        <taxon>Bacteria</taxon>
        <taxon>Pseudomonadati</taxon>
        <taxon>Pseudomonadota</taxon>
        <taxon>Betaproteobacteria</taxon>
        <taxon>Burkholderiales</taxon>
        <taxon>Burkholderiaceae</taxon>
        <taxon>Burkholderia</taxon>
        <taxon>pseudomallei group</taxon>
    </lineage>
</organism>